<evidence type="ECO:0000256" key="7">
    <source>
        <dbReference type="ARBA" id="ARBA00023004"/>
    </source>
</evidence>
<dbReference type="GO" id="GO:0006826">
    <property type="term" value="P:iron ion transport"/>
    <property type="evidence" value="ECO:0007669"/>
    <property type="project" value="UniProtKB-KW"/>
</dbReference>
<dbReference type="SUPFAM" id="SSF56935">
    <property type="entry name" value="Porins"/>
    <property type="match status" value="1"/>
</dbReference>
<dbReference type="EMBL" id="NIOF01000002">
    <property type="protein sequence ID" value="OWQ91871.1"/>
    <property type="molecule type" value="Genomic_DNA"/>
</dbReference>
<evidence type="ECO:0000256" key="1">
    <source>
        <dbReference type="ARBA" id="ARBA00004571"/>
    </source>
</evidence>
<reference evidence="15 16" key="1">
    <citation type="journal article" date="2008" name="Int. J. Syst. Evol. Microbiol.">
        <title>Description of Roseateles aquatilis sp. nov. and Roseateles terrae sp. nov., in the class Betaproteobacteria, and emended description of the genus Roseateles.</title>
        <authorList>
            <person name="Gomila M."/>
            <person name="Bowien B."/>
            <person name="Falsen E."/>
            <person name="Moore E.R."/>
            <person name="Lalucat J."/>
        </authorList>
    </citation>
    <scope>NUCLEOTIDE SEQUENCE [LARGE SCALE GENOMIC DNA]</scope>
    <source>
        <strain evidence="15 16">CCUG 48205</strain>
    </source>
</reference>
<dbReference type="PANTHER" id="PTHR32552">
    <property type="entry name" value="FERRICHROME IRON RECEPTOR-RELATED"/>
    <property type="match status" value="1"/>
</dbReference>
<feature type="compositionally biased region" description="Polar residues" evidence="13">
    <location>
        <begin position="419"/>
        <end position="428"/>
    </location>
</feature>
<dbReference type="InterPro" id="IPR039426">
    <property type="entry name" value="TonB-dep_rcpt-like"/>
</dbReference>
<keyword evidence="10" id="KW-0472">Membrane</keyword>
<feature type="region of interest" description="Disordered" evidence="13">
    <location>
        <begin position="419"/>
        <end position="438"/>
    </location>
</feature>
<dbReference type="Proteomes" id="UP000197468">
    <property type="component" value="Unassembled WGS sequence"/>
</dbReference>
<keyword evidence="11" id="KW-0675">Receptor</keyword>
<feature type="domain" description="TonB-dependent receptor plug" evidence="14">
    <location>
        <begin position="128"/>
        <end position="220"/>
    </location>
</feature>
<evidence type="ECO:0000256" key="4">
    <source>
        <dbReference type="ARBA" id="ARBA00022452"/>
    </source>
</evidence>
<dbReference type="GO" id="GO:0009279">
    <property type="term" value="C:cell outer membrane"/>
    <property type="evidence" value="ECO:0007669"/>
    <property type="project" value="UniProtKB-SubCell"/>
</dbReference>
<evidence type="ECO:0000256" key="5">
    <source>
        <dbReference type="ARBA" id="ARBA00022496"/>
    </source>
</evidence>
<keyword evidence="9" id="KW-0798">TonB box</keyword>
<keyword evidence="4" id="KW-1134">Transmembrane beta strand</keyword>
<accession>A0A246JGZ6</accession>
<dbReference type="InterPro" id="IPR037066">
    <property type="entry name" value="Plug_dom_sf"/>
</dbReference>
<evidence type="ECO:0000256" key="13">
    <source>
        <dbReference type="SAM" id="MobiDB-lite"/>
    </source>
</evidence>
<keyword evidence="6" id="KW-0812">Transmembrane</keyword>
<evidence type="ECO:0000256" key="11">
    <source>
        <dbReference type="ARBA" id="ARBA00023170"/>
    </source>
</evidence>
<evidence type="ECO:0000313" key="15">
    <source>
        <dbReference type="EMBL" id="OWQ91871.1"/>
    </source>
</evidence>
<protein>
    <recommendedName>
        <fullName evidence="14">TonB-dependent receptor plug domain-containing protein</fullName>
    </recommendedName>
</protein>
<dbReference type="AlphaFoldDB" id="A0A246JGZ6"/>
<dbReference type="InterPro" id="IPR036942">
    <property type="entry name" value="Beta-barrel_TonB_sf"/>
</dbReference>
<evidence type="ECO:0000313" key="16">
    <source>
        <dbReference type="Proteomes" id="UP000197468"/>
    </source>
</evidence>
<keyword evidence="8" id="KW-0406">Ion transport</keyword>
<evidence type="ECO:0000256" key="2">
    <source>
        <dbReference type="ARBA" id="ARBA00009810"/>
    </source>
</evidence>
<sequence length="923" mass="98712">MFIGIPVRSTSWHECCKEPGLTVTCSSPEDMKTAFRSHSSFSPSWPFHAIGMACGLLCAGGAMAQAAVPAATTVTAGATDADLPADPPAAGSPKVQRIDAVSINGKRTGSVLPDRPTGSVDGLNAAVVDTPRSVFQIGEQQLQREPLRNADDLVRYAPGITRNGGQNVSIAPLIRGQSSELFQDGQRTYNVRHPFNTNAFEGVDVVAGPPSQVFGPSSRSGGYANYLAKKPDFSTQRTTLGGSYGSWNTGRLTLDTTGPLSDTLAYRVSLTPQRADDYYDGVRNNYNAIYGALAWKPTRAVRVDWNVAYDDYDDFNVIHGWNRATQQLADSGQYWAGRATPIIAQTVGGATRYYSPVYASGAYNSAVTGWVERTPNAANQYIAGPLLSGAALPSFLTSGANPGTVRGWVYDPGTPGNGLTSLSRSNFSRPEDKNTARRATSQLRVVAELSPEWSIANSTLFQDSKDTGDSVGSFFSQFSDHLLDNRLELRGHHRFSLGGVGVEVQSNTGGTYRRESYTTLAANNNFFTSPYDLTAPLSLKTPATIFGLPAPAGSGSWIGTPGVPQPTAFGYLNLPRMYPVGDGLYAEPGGSASVGGATYTSTGGWTNRSVFTQINTLIDGRFGVNVGLGATHVRAHIENPLAVTAAQVASAGYGGWLPAAQVNVLWKPTEQSTVYATVDRSYALNTGGFADVLTWGANNQLNPLAFRSLSNLREVGAKADLIPGRVFASLAYYKAERDLSPAPDGSIARLRIHGAEASLRAQLSSQWSAGVNASALRARYDYTSFGSGGFFSPWGFVPDNATVFGDGNVLNKRAAPGAIKAPGIPETSLSGFVEYQLGDGWGTQVSGWWTSSWFTSITQTVKVPSEHALDWTVYYRQPRWEVGVTVRNLTNERNYSAGLTGTTNEFLVPSPSRSAQVNFAYHF</sequence>
<evidence type="ECO:0000256" key="9">
    <source>
        <dbReference type="ARBA" id="ARBA00023077"/>
    </source>
</evidence>
<name>A0A246JGZ6_9BURK</name>
<dbReference type="Pfam" id="PF07715">
    <property type="entry name" value="Plug"/>
    <property type="match status" value="1"/>
</dbReference>
<dbReference type="Gene3D" id="2.170.130.10">
    <property type="entry name" value="TonB-dependent receptor, plug domain"/>
    <property type="match status" value="1"/>
</dbReference>
<evidence type="ECO:0000256" key="3">
    <source>
        <dbReference type="ARBA" id="ARBA00022448"/>
    </source>
</evidence>
<evidence type="ECO:0000256" key="12">
    <source>
        <dbReference type="ARBA" id="ARBA00023237"/>
    </source>
</evidence>
<keyword evidence="3" id="KW-0813">Transport</keyword>
<evidence type="ECO:0000259" key="14">
    <source>
        <dbReference type="Pfam" id="PF07715"/>
    </source>
</evidence>
<evidence type="ECO:0000256" key="6">
    <source>
        <dbReference type="ARBA" id="ARBA00022692"/>
    </source>
</evidence>
<keyword evidence="5" id="KW-0410">Iron transport</keyword>
<gene>
    <name evidence="15" type="ORF">CDN99_05725</name>
</gene>
<comment type="similarity">
    <text evidence="2">Belongs to the TonB-dependent receptor family.</text>
</comment>
<comment type="caution">
    <text evidence="15">The sequence shown here is derived from an EMBL/GenBank/DDBJ whole genome shotgun (WGS) entry which is preliminary data.</text>
</comment>
<keyword evidence="7" id="KW-0408">Iron</keyword>
<comment type="subcellular location">
    <subcellularLocation>
        <location evidence="1">Cell outer membrane</location>
        <topology evidence="1">Multi-pass membrane protein</topology>
    </subcellularLocation>
</comment>
<organism evidence="15 16">
    <name type="scientific">Roseateles aquatilis</name>
    <dbReference type="NCBI Taxonomy" id="431061"/>
    <lineage>
        <taxon>Bacteria</taxon>
        <taxon>Pseudomonadati</taxon>
        <taxon>Pseudomonadota</taxon>
        <taxon>Betaproteobacteria</taxon>
        <taxon>Burkholderiales</taxon>
        <taxon>Sphaerotilaceae</taxon>
        <taxon>Roseateles</taxon>
    </lineage>
</organism>
<dbReference type="Gene3D" id="2.40.170.20">
    <property type="entry name" value="TonB-dependent receptor, beta-barrel domain"/>
    <property type="match status" value="2"/>
</dbReference>
<evidence type="ECO:0000256" key="10">
    <source>
        <dbReference type="ARBA" id="ARBA00023136"/>
    </source>
</evidence>
<dbReference type="PANTHER" id="PTHR32552:SF81">
    <property type="entry name" value="TONB-DEPENDENT OUTER MEMBRANE RECEPTOR"/>
    <property type="match status" value="1"/>
</dbReference>
<keyword evidence="16" id="KW-1185">Reference proteome</keyword>
<evidence type="ECO:0000256" key="8">
    <source>
        <dbReference type="ARBA" id="ARBA00023065"/>
    </source>
</evidence>
<dbReference type="InterPro" id="IPR012910">
    <property type="entry name" value="Plug_dom"/>
</dbReference>
<proteinExistence type="inferred from homology"/>
<keyword evidence="12" id="KW-0998">Cell outer membrane</keyword>